<evidence type="ECO:0000256" key="2">
    <source>
        <dbReference type="SAM" id="MobiDB-lite"/>
    </source>
</evidence>
<feature type="compositionally biased region" description="Basic and acidic residues" evidence="2">
    <location>
        <begin position="510"/>
        <end position="521"/>
    </location>
</feature>
<gene>
    <name evidence="3" type="primary">A07g502170.1_BraROA</name>
    <name evidence="3" type="ORF">IGI04_026010</name>
</gene>
<keyword evidence="1" id="KW-0175">Coiled coil</keyword>
<reference evidence="3 4" key="1">
    <citation type="submission" date="2021-03" db="EMBL/GenBank/DDBJ databases">
        <authorList>
            <person name="King G.J."/>
            <person name="Bancroft I."/>
            <person name="Baten A."/>
            <person name="Bloomfield J."/>
            <person name="Borpatragohain P."/>
            <person name="He Z."/>
            <person name="Irish N."/>
            <person name="Irwin J."/>
            <person name="Liu K."/>
            <person name="Mauleon R.P."/>
            <person name="Moore J."/>
            <person name="Morris R."/>
            <person name="Ostergaard L."/>
            <person name="Wang B."/>
            <person name="Wells R."/>
        </authorList>
    </citation>
    <scope>NUCLEOTIDE SEQUENCE [LARGE SCALE GENOMIC DNA]</scope>
    <source>
        <strain evidence="3">R-o-18</strain>
        <tissue evidence="3">Leaf</tissue>
    </source>
</reference>
<feature type="region of interest" description="Disordered" evidence="2">
    <location>
        <begin position="459"/>
        <end position="490"/>
    </location>
</feature>
<sequence length="534" mass="61034">MEELLYVSDPTRLERSIRKERRSPSIDNNTSSSIDTRQPQSTETPSSSADTRPPPSTEATLLSTDIFHPTSIDASPQTSIDTEPRDMVANIILLRDENGDLHDNEGHLCNAAGQKVDAQGADEDQRDIKEMKLMLEKLLKEQQEMTEDLNLHLDSLGKEEKREEDAFLVESSMSMGSSYWCRPTTTSKHRSTSSPERRPTPSDKHQSTPLFGLDKTIRIQSHSDFTARHPHPPTLVCIRPNDVDRQQAERIDRHHLEKIDRQEHGSVDRQEQQRIDRFPSTPYRVRLPNIDAHRLNATQNSSQTSVCLGTTEQISQQTEDATEKEHSTLAETSLVEIDQYQRDGYEHVMEVHATKEEVQREKRVKSRKPFIPKHLRREVNKVELDGFHKRVKRVPKDMSFVDAYYKYRLAFMATVGAVCDLKKNMMCLTNIDERVYYDPVDKTRSKDFISCIELSDDEAHTANSTREPAKPKSASIDNEPSASVDKQLSESIDTKLSASVDTLHISEQAVTEKSKFGGKDQAEEEEEEEKEYRC</sequence>
<feature type="region of interest" description="Disordered" evidence="2">
    <location>
        <begin position="178"/>
        <end position="210"/>
    </location>
</feature>
<feature type="coiled-coil region" evidence="1">
    <location>
        <begin position="121"/>
        <end position="148"/>
    </location>
</feature>
<feature type="compositionally biased region" description="Polar residues" evidence="2">
    <location>
        <begin position="475"/>
        <end position="490"/>
    </location>
</feature>
<feature type="compositionally biased region" description="Basic and acidic residues" evidence="2">
    <location>
        <begin position="195"/>
        <end position="206"/>
    </location>
</feature>
<feature type="compositionally biased region" description="Polar residues" evidence="2">
    <location>
        <begin position="72"/>
        <end position="81"/>
    </location>
</feature>
<evidence type="ECO:0000256" key="1">
    <source>
        <dbReference type="SAM" id="Coils"/>
    </source>
</evidence>
<evidence type="ECO:0000313" key="3">
    <source>
        <dbReference type="EMBL" id="KAG5378168.1"/>
    </source>
</evidence>
<proteinExistence type="predicted"/>
<feature type="region of interest" description="Disordered" evidence="2">
    <location>
        <begin position="509"/>
        <end position="534"/>
    </location>
</feature>
<comment type="caution">
    <text evidence="3">The sequence shown here is derived from an EMBL/GenBank/DDBJ whole genome shotgun (WGS) entry which is preliminary data.</text>
</comment>
<feature type="compositionally biased region" description="Polar residues" evidence="2">
    <location>
        <begin position="25"/>
        <end position="50"/>
    </location>
</feature>
<feature type="compositionally biased region" description="Acidic residues" evidence="2">
    <location>
        <begin position="522"/>
        <end position="534"/>
    </location>
</feature>
<accession>A0ABQ7KV35</accession>
<keyword evidence="4" id="KW-1185">Reference proteome</keyword>
<evidence type="ECO:0000313" key="4">
    <source>
        <dbReference type="Proteomes" id="UP000823674"/>
    </source>
</evidence>
<feature type="region of interest" description="Disordered" evidence="2">
    <location>
        <begin position="1"/>
        <end position="84"/>
    </location>
</feature>
<dbReference type="EMBL" id="JADBGQ010000009">
    <property type="protein sequence ID" value="KAG5378168.1"/>
    <property type="molecule type" value="Genomic_DNA"/>
</dbReference>
<protein>
    <submittedName>
        <fullName evidence="3">Uncharacterized protein</fullName>
    </submittedName>
</protein>
<name>A0ABQ7KV35_BRACM</name>
<dbReference type="Proteomes" id="UP000823674">
    <property type="component" value="Chromosome A07"/>
</dbReference>
<organism evidence="3 4">
    <name type="scientific">Brassica rapa subsp. trilocularis</name>
    <dbReference type="NCBI Taxonomy" id="1813537"/>
    <lineage>
        <taxon>Eukaryota</taxon>
        <taxon>Viridiplantae</taxon>
        <taxon>Streptophyta</taxon>
        <taxon>Embryophyta</taxon>
        <taxon>Tracheophyta</taxon>
        <taxon>Spermatophyta</taxon>
        <taxon>Magnoliopsida</taxon>
        <taxon>eudicotyledons</taxon>
        <taxon>Gunneridae</taxon>
        <taxon>Pentapetalae</taxon>
        <taxon>rosids</taxon>
        <taxon>malvids</taxon>
        <taxon>Brassicales</taxon>
        <taxon>Brassicaceae</taxon>
        <taxon>Brassiceae</taxon>
        <taxon>Brassica</taxon>
    </lineage>
</organism>